<gene>
    <name evidence="1" type="ORF">E2C01_102324</name>
</gene>
<dbReference type="AlphaFoldDB" id="A0A5B7KH09"/>
<proteinExistence type="predicted"/>
<sequence>MEAISLQKAALTLLKNLGSSSRSTRERQR</sequence>
<accession>A0A5B7KH09</accession>
<organism evidence="1 2">
    <name type="scientific">Portunus trituberculatus</name>
    <name type="common">Swimming crab</name>
    <name type="synonym">Neptunus trituberculatus</name>
    <dbReference type="NCBI Taxonomy" id="210409"/>
    <lineage>
        <taxon>Eukaryota</taxon>
        <taxon>Metazoa</taxon>
        <taxon>Ecdysozoa</taxon>
        <taxon>Arthropoda</taxon>
        <taxon>Crustacea</taxon>
        <taxon>Multicrustacea</taxon>
        <taxon>Malacostraca</taxon>
        <taxon>Eumalacostraca</taxon>
        <taxon>Eucarida</taxon>
        <taxon>Decapoda</taxon>
        <taxon>Pleocyemata</taxon>
        <taxon>Brachyura</taxon>
        <taxon>Eubrachyura</taxon>
        <taxon>Portunoidea</taxon>
        <taxon>Portunidae</taxon>
        <taxon>Portuninae</taxon>
        <taxon>Portunus</taxon>
    </lineage>
</organism>
<dbReference type="EMBL" id="VSRR010151611">
    <property type="protein sequence ID" value="MPD06510.1"/>
    <property type="molecule type" value="Genomic_DNA"/>
</dbReference>
<name>A0A5B7KH09_PORTR</name>
<reference evidence="1 2" key="1">
    <citation type="submission" date="2019-05" db="EMBL/GenBank/DDBJ databases">
        <title>Another draft genome of Portunus trituberculatus and its Hox gene families provides insights of decapod evolution.</title>
        <authorList>
            <person name="Jeong J.-H."/>
            <person name="Song I."/>
            <person name="Kim S."/>
            <person name="Choi T."/>
            <person name="Kim D."/>
            <person name="Ryu S."/>
            <person name="Kim W."/>
        </authorList>
    </citation>
    <scope>NUCLEOTIDE SEQUENCE [LARGE SCALE GENOMIC DNA]</scope>
    <source>
        <tissue evidence="1">Muscle</tissue>
    </source>
</reference>
<evidence type="ECO:0000313" key="1">
    <source>
        <dbReference type="EMBL" id="MPD06510.1"/>
    </source>
</evidence>
<keyword evidence="2" id="KW-1185">Reference proteome</keyword>
<comment type="caution">
    <text evidence="1">The sequence shown here is derived from an EMBL/GenBank/DDBJ whole genome shotgun (WGS) entry which is preliminary data.</text>
</comment>
<evidence type="ECO:0000313" key="2">
    <source>
        <dbReference type="Proteomes" id="UP000324222"/>
    </source>
</evidence>
<dbReference type="Proteomes" id="UP000324222">
    <property type="component" value="Unassembled WGS sequence"/>
</dbReference>
<protein>
    <submittedName>
        <fullName evidence="1">Uncharacterized protein</fullName>
    </submittedName>
</protein>